<name>A0ABY4TVP5_9SPHN</name>
<reference evidence="3" key="1">
    <citation type="submission" date="2022-05" db="EMBL/GenBank/DDBJ databases">
        <title>Sphingomonas sp. strain RMG20 Genome sequencing and assembly.</title>
        <authorList>
            <person name="Kim I."/>
        </authorList>
    </citation>
    <scope>NUCLEOTIDE SEQUENCE</scope>
    <source>
        <strain evidence="3">RMG20</strain>
    </source>
</reference>
<accession>A0ABY4TVP5</accession>
<sequence>MTTFSPSTWRTRERALGALRPPPRLPLSQWIESNLQLPEDVSALPGEVRLWEFQRGIADAISDPDIERVTLVKSVRVGLSTLLTATIGSYVANEPSPILLLLPTEADCRDYTVSDIEPIFDATPALSGLLSADEGGRNTLLSRRFPGGSLKIVAAKAPRNLRRHNVRVLLIDEADGMEPGPEGNPVVLAERRTMSFSNRKIVMGSTPTLEETSNVLRSYATSDQRIFEVPCPECGEFTEILWQHIEWEPDKPETAAFRCPHCEETISERFKAAMMAAGRWRATCPDVKGHAGFRINALVSPHANASWSRLAAEFLAAKGSPDTLQVFVNTILAQGWREESEAVDESALQARAEPFGLENMPPDVLIVTAGVDVQDDRLETTFVGWSRDAALILGHVVIWGSPGDDTTWAELDDLLRTTWPHPRGGTLRLDSAIIDSGDGGWTERVYAFCRPRFGRKIMAGKGVAGTRPPAALSQAKGVKLFLIGVDGLKAQILTRLARGRTIRFSDSLEPVWYEQLASERRVVRYVRGQPVRRFERKPGMRAEALDCVVYAYAARTLVTANLDRREEELASVGAVPPAVKPVIRSAWLGH</sequence>
<dbReference type="HAMAP" id="MF_04144">
    <property type="entry name" value="TERL_LAMBDA"/>
    <property type="match status" value="1"/>
</dbReference>
<dbReference type="InterPro" id="IPR046454">
    <property type="entry name" value="GpA_endonuclease"/>
</dbReference>
<dbReference type="InterPro" id="IPR046453">
    <property type="entry name" value="GpA_ATPase"/>
</dbReference>
<gene>
    <name evidence="3" type="ORF">M9980_04115</name>
</gene>
<dbReference type="RefSeq" id="WP_250753650.1">
    <property type="nucleotide sequence ID" value="NZ_CP098401.1"/>
</dbReference>
<feature type="domain" description="Phage terminase large subunit GpA ATPase" evidence="1">
    <location>
        <begin position="42"/>
        <end position="280"/>
    </location>
</feature>
<keyword evidence="4" id="KW-1185">Reference proteome</keyword>
<evidence type="ECO:0000259" key="2">
    <source>
        <dbReference type="Pfam" id="PF20454"/>
    </source>
</evidence>
<feature type="domain" description="Terminase large subunit GpA endonuclease" evidence="2">
    <location>
        <begin position="290"/>
        <end position="561"/>
    </location>
</feature>
<evidence type="ECO:0000313" key="4">
    <source>
        <dbReference type="Proteomes" id="UP001055580"/>
    </source>
</evidence>
<dbReference type="InterPro" id="IPR008866">
    <property type="entry name" value="Phage_lambda_GpA-like"/>
</dbReference>
<evidence type="ECO:0000259" key="1">
    <source>
        <dbReference type="Pfam" id="PF05876"/>
    </source>
</evidence>
<evidence type="ECO:0000313" key="3">
    <source>
        <dbReference type="EMBL" id="URW76413.1"/>
    </source>
</evidence>
<dbReference type="Pfam" id="PF05876">
    <property type="entry name" value="GpA_ATPase"/>
    <property type="match status" value="1"/>
</dbReference>
<dbReference type="InterPro" id="IPR027417">
    <property type="entry name" value="P-loop_NTPase"/>
</dbReference>
<dbReference type="Proteomes" id="UP001055580">
    <property type="component" value="Chromosome"/>
</dbReference>
<dbReference type="EMBL" id="CP098401">
    <property type="protein sequence ID" value="URW76413.1"/>
    <property type="molecule type" value="Genomic_DNA"/>
</dbReference>
<organism evidence="3 4">
    <name type="scientific">Sphingomonas donggukensis</name>
    <dbReference type="NCBI Taxonomy" id="2949093"/>
    <lineage>
        <taxon>Bacteria</taxon>
        <taxon>Pseudomonadati</taxon>
        <taxon>Pseudomonadota</taxon>
        <taxon>Alphaproteobacteria</taxon>
        <taxon>Sphingomonadales</taxon>
        <taxon>Sphingomonadaceae</taxon>
        <taxon>Sphingomonas</taxon>
    </lineage>
</organism>
<proteinExistence type="inferred from homology"/>
<dbReference type="Pfam" id="PF20454">
    <property type="entry name" value="GpA_nuclease"/>
    <property type="match status" value="1"/>
</dbReference>
<protein>
    <submittedName>
        <fullName evidence="3">Phage terminase large subunit family protein</fullName>
    </submittedName>
</protein>
<dbReference type="Gene3D" id="3.40.50.300">
    <property type="entry name" value="P-loop containing nucleotide triphosphate hydrolases"/>
    <property type="match status" value="1"/>
</dbReference>